<feature type="domain" description="LysM" evidence="7">
    <location>
        <begin position="27"/>
        <end position="70"/>
    </location>
</feature>
<reference evidence="8" key="1">
    <citation type="journal article" date="2014" name="Int. J. Syst. Evol. Microbiol.">
        <title>Complete genome of a new Firmicutes species belonging to the dominant human colonic microbiota ('Ruminococcus bicirculans') reveals two chromosomes and a selective capacity to utilize plant glucans.</title>
        <authorList>
            <consortium name="NISC Comparative Sequencing Program"/>
            <person name="Wegmann U."/>
            <person name="Louis P."/>
            <person name="Goesmann A."/>
            <person name="Henrissat B."/>
            <person name="Duncan S.H."/>
            <person name="Flint H.J."/>
        </authorList>
    </citation>
    <scope>NUCLEOTIDE SEQUENCE</scope>
    <source>
        <strain evidence="8">CCM 4175</strain>
    </source>
</reference>
<dbReference type="EMBL" id="LT906464">
    <property type="protein sequence ID" value="SNW04619.1"/>
    <property type="molecule type" value="Genomic_DNA"/>
</dbReference>
<evidence type="ECO:0000313" key="10">
    <source>
        <dbReference type="Proteomes" id="UP000243706"/>
    </source>
</evidence>
<proteinExistence type="predicted"/>
<dbReference type="CDD" id="cd00118">
    <property type="entry name" value="LysM"/>
    <property type="match status" value="4"/>
</dbReference>
<evidence type="ECO:0000313" key="11">
    <source>
        <dbReference type="Proteomes" id="UP000652995"/>
    </source>
</evidence>
<dbReference type="PANTHER" id="PTHR33734">
    <property type="entry name" value="LYSM DOMAIN-CONTAINING GPI-ANCHORED PROTEIN 2"/>
    <property type="match status" value="1"/>
</dbReference>
<dbReference type="Gene3D" id="3.10.350.10">
    <property type="entry name" value="LysM domain"/>
    <property type="match status" value="4"/>
</dbReference>
<dbReference type="PROSITE" id="PS50911">
    <property type="entry name" value="CHAP"/>
    <property type="match status" value="1"/>
</dbReference>
<accession>A0A240C9S5</accession>
<gene>
    <name evidence="9" type="primary">sle1_2</name>
    <name evidence="8" type="synonym">sle1</name>
    <name evidence="8" type="ORF">GCM10007183_04450</name>
    <name evidence="9" type="ORF">SAMEA4412661_02048</name>
</gene>
<dbReference type="Pfam" id="PF05257">
    <property type="entry name" value="CHAP"/>
    <property type="match status" value="1"/>
</dbReference>
<dbReference type="SMART" id="SM00257">
    <property type="entry name" value="LysM"/>
    <property type="match status" value="4"/>
</dbReference>
<dbReference type="Proteomes" id="UP000652995">
    <property type="component" value="Unassembled WGS sequence"/>
</dbReference>
<dbReference type="KEGG" id="smus:C7J88_06860"/>
<evidence type="ECO:0000313" key="9">
    <source>
        <dbReference type="EMBL" id="SNW04619.1"/>
    </source>
</evidence>
<dbReference type="InterPro" id="IPR018392">
    <property type="entry name" value="LysM"/>
</dbReference>
<protein>
    <submittedName>
        <fullName evidence="8 9">N-acetylmuramoyl-L-alanine amidase sle1</fullName>
        <ecNumber evidence="9">3.5.1.28</ecNumber>
    </submittedName>
</protein>
<reference evidence="9 10" key="2">
    <citation type="submission" date="2017-06" db="EMBL/GenBank/DDBJ databases">
        <authorList>
            <consortium name="Pathogen Informatics"/>
        </authorList>
    </citation>
    <scope>NUCLEOTIDE SEQUENCE [LARGE SCALE GENOMIC DNA]</scope>
    <source>
        <strain evidence="9 10">NCTC13833</strain>
    </source>
</reference>
<dbReference type="GO" id="GO:0071555">
    <property type="term" value="P:cell wall organization"/>
    <property type="evidence" value="ECO:0007669"/>
    <property type="project" value="UniProtKB-KW"/>
</dbReference>
<keyword evidence="11" id="KW-1185">Reference proteome</keyword>
<evidence type="ECO:0000259" key="7">
    <source>
        <dbReference type="PROSITE" id="PS51782"/>
    </source>
</evidence>
<dbReference type="Pfam" id="PF01476">
    <property type="entry name" value="LysM"/>
    <property type="match status" value="4"/>
</dbReference>
<dbReference type="GO" id="GO:0008745">
    <property type="term" value="F:N-acetylmuramoyl-L-alanine amidase activity"/>
    <property type="evidence" value="ECO:0007669"/>
    <property type="project" value="UniProtKB-EC"/>
</dbReference>
<evidence type="ECO:0000256" key="2">
    <source>
        <dbReference type="ARBA" id="ARBA00022801"/>
    </source>
</evidence>
<feature type="domain" description="LysM" evidence="7">
    <location>
        <begin position="163"/>
        <end position="206"/>
    </location>
</feature>
<keyword evidence="3" id="KW-0961">Cell wall biogenesis/degradation</keyword>
<sequence>MRKKVIAAVIGTSAISTVAAVSDAEAATYRVQAGDSLWSIATKHQISIAQLKSYNNLNSNLIFPNQVLQVSGGRTAVRQTNQTNNQRSYTATNGTYTVRSGDSLSAIAARYGTTYQNIMRLNGLNNFLIYPGQKLKVTGTATNQTTTQSARRTNTNTSNGNGSYYTVQPGDSLALIASKYGTTYQNIMNLNGLSGFLIHPGQKLKVSGSAVSNQTVQRQNTTTVNTTNGSYYTVQPGDSLGLIASKYGTTYRNIMNLNGLNSFLIFPGQKLKVTGTATVSQTQTTTTNYGTSPVFNHKNYYDWGQCTWHVFNKRQAAGRAISAYWWNANTWDNNAVRDGYLVNNQPAVGSILQSDLGYYGHVAYVERINSDGSILVSEMNYSAGPGVLTYRTIPSYSVRAFKYIH</sequence>
<feature type="domain" description="LysM" evidence="7">
    <location>
        <begin position="94"/>
        <end position="137"/>
    </location>
</feature>
<dbReference type="OrthoDB" id="9813368at2"/>
<evidence type="ECO:0000313" key="8">
    <source>
        <dbReference type="EMBL" id="GGA83358.1"/>
    </source>
</evidence>
<name>A0A240C9S5_9STAP</name>
<reference evidence="8" key="4">
    <citation type="submission" date="2024-05" db="EMBL/GenBank/DDBJ databases">
        <authorList>
            <person name="Sun Q."/>
            <person name="Sedlacek I."/>
        </authorList>
    </citation>
    <scope>NUCLEOTIDE SEQUENCE</scope>
    <source>
        <strain evidence="8">CCM 4175</strain>
    </source>
</reference>
<dbReference type="PANTHER" id="PTHR33734:SF22">
    <property type="entry name" value="MEMBRANE-BOUND LYTIC MUREIN TRANSGLYCOSYLASE D"/>
    <property type="match status" value="1"/>
</dbReference>
<feature type="signal peptide" evidence="5">
    <location>
        <begin position="1"/>
        <end position="19"/>
    </location>
</feature>
<dbReference type="InterPro" id="IPR007921">
    <property type="entry name" value="CHAP_dom"/>
</dbReference>
<dbReference type="EC" id="3.5.1.28" evidence="9"/>
<dbReference type="Proteomes" id="UP000243706">
    <property type="component" value="Chromosome 1"/>
</dbReference>
<dbReference type="Gene3D" id="3.90.1720.10">
    <property type="entry name" value="endopeptidase domain like (from Nostoc punctiforme)"/>
    <property type="match status" value="1"/>
</dbReference>
<reference evidence="11" key="3">
    <citation type="journal article" date="2019" name="Int. J. Syst. Evol. Microbiol.">
        <title>The Global Catalogue of Microorganisms (GCM) 10K type strain sequencing project: providing services to taxonomists for standard genome sequencing and annotation.</title>
        <authorList>
            <consortium name="The Broad Institute Genomics Platform"/>
            <consortium name="The Broad Institute Genome Sequencing Center for Infectious Disease"/>
            <person name="Wu L."/>
            <person name="Ma J."/>
        </authorList>
    </citation>
    <scope>NUCLEOTIDE SEQUENCE [LARGE SCALE GENOMIC DNA]</scope>
    <source>
        <strain evidence="11">CCM 4175</strain>
    </source>
</reference>
<dbReference type="PROSITE" id="PS51782">
    <property type="entry name" value="LYSM"/>
    <property type="match status" value="4"/>
</dbReference>
<feature type="domain" description="LysM" evidence="7">
    <location>
        <begin position="230"/>
        <end position="273"/>
    </location>
</feature>
<dbReference type="EMBL" id="BMCB01000002">
    <property type="protein sequence ID" value="GGA83358.1"/>
    <property type="molecule type" value="Genomic_DNA"/>
</dbReference>
<dbReference type="InterPro" id="IPR036779">
    <property type="entry name" value="LysM_dom_sf"/>
</dbReference>
<dbReference type="InterPro" id="IPR038765">
    <property type="entry name" value="Papain-like_cys_pep_sf"/>
</dbReference>
<keyword evidence="1 5" id="KW-0732">Signal</keyword>
<evidence type="ECO:0000256" key="1">
    <source>
        <dbReference type="ARBA" id="ARBA00022729"/>
    </source>
</evidence>
<dbReference type="SUPFAM" id="SSF54106">
    <property type="entry name" value="LysM domain"/>
    <property type="match status" value="4"/>
</dbReference>
<evidence type="ECO:0000256" key="5">
    <source>
        <dbReference type="SAM" id="SignalP"/>
    </source>
</evidence>
<feature type="domain" description="Peptidase C51" evidence="6">
    <location>
        <begin position="281"/>
        <end position="405"/>
    </location>
</feature>
<dbReference type="SUPFAM" id="SSF54001">
    <property type="entry name" value="Cysteine proteinases"/>
    <property type="match status" value="1"/>
</dbReference>
<evidence type="ECO:0000259" key="6">
    <source>
        <dbReference type="PROSITE" id="PS50911"/>
    </source>
</evidence>
<feature type="region of interest" description="Disordered" evidence="4">
    <location>
        <begin position="142"/>
        <end position="163"/>
    </location>
</feature>
<organism evidence="9 10">
    <name type="scientific">Staphylococcus muscae</name>
    <dbReference type="NCBI Taxonomy" id="1294"/>
    <lineage>
        <taxon>Bacteria</taxon>
        <taxon>Bacillati</taxon>
        <taxon>Bacillota</taxon>
        <taxon>Bacilli</taxon>
        <taxon>Bacillales</taxon>
        <taxon>Staphylococcaceae</taxon>
        <taxon>Staphylococcus</taxon>
    </lineage>
</organism>
<keyword evidence="2 9" id="KW-0378">Hydrolase</keyword>
<feature type="chain" id="PRO_5038950140" evidence="5">
    <location>
        <begin position="20"/>
        <end position="405"/>
    </location>
</feature>
<dbReference type="GO" id="GO:0008932">
    <property type="term" value="F:lytic endotransglycosylase activity"/>
    <property type="evidence" value="ECO:0007669"/>
    <property type="project" value="TreeGrafter"/>
</dbReference>
<evidence type="ECO:0000256" key="3">
    <source>
        <dbReference type="ARBA" id="ARBA00023316"/>
    </source>
</evidence>
<evidence type="ECO:0000256" key="4">
    <source>
        <dbReference type="SAM" id="MobiDB-lite"/>
    </source>
</evidence>
<dbReference type="AlphaFoldDB" id="A0A240C9S5"/>